<comment type="similarity">
    <text evidence="1">Belongs to the KdgT transporter family.</text>
</comment>
<name>G5JZC2_9STRE</name>
<dbReference type="InterPro" id="IPR004684">
    <property type="entry name" value="2keto-3dGluconate_permease"/>
</dbReference>
<dbReference type="EMBL" id="AEUX02000001">
    <property type="protein sequence ID" value="EHI70998.1"/>
    <property type="molecule type" value="Genomic_DNA"/>
</dbReference>
<keyword evidence="4" id="KW-0762">Sugar transport</keyword>
<evidence type="ECO:0000256" key="6">
    <source>
        <dbReference type="ARBA" id="ARBA00022847"/>
    </source>
</evidence>
<evidence type="ECO:0000259" key="10">
    <source>
        <dbReference type="PROSITE" id="PS51186"/>
    </source>
</evidence>
<feature type="transmembrane region" description="Helical" evidence="9">
    <location>
        <begin position="137"/>
        <end position="157"/>
    </location>
</feature>
<evidence type="ECO:0000256" key="2">
    <source>
        <dbReference type="ARBA" id="ARBA00022448"/>
    </source>
</evidence>
<dbReference type="Pfam" id="PF00583">
    <property type="entry name" value="Acetyltransf_1"/>
    <property type="match status" value="1"/>
</dbReference>
<keyword evidence="6" id="KW-0769">Symport</keyword>
<dbReference type="InterPro" id="IPR016181">
    <property type="entry name" value="Acyl_CoA_acyltransferase"/>
</dbReference>
<feature type="transmembrane region" description="Helical" evidence="9">
    <location>
        <begin position="79"/>
        <end position="97"/>
    </location>
</feature>
<keyword evidence="12" id="KW-1185">Reference proteome</keyword>
<reference evidence="11 12" key="1">
    <citation type="journal article" date="2014" name="Int. J. Syst. Evol. Microbiol.">
        <title>Phylogenomics and the dynamic genome evolution of the genus Streptococcus.</title>
        <authorList>
            <consortium name="The Broad Institute Genome Sequencing Platform"/>
            <person name="Richards V.P."/>
            <person name="Palmer S.R."/>
            <person name="Pavinski Bitar P.D."/>
            <person name="Qin X."/>
            <person name="Weinstock G.M."/>
            <person name="Highlander S.K."/>
            <person name="Town C.D."/>
            <person name="Burne R.A."/>
            <person name="Stanhope M.J."/>
        </authorList>
    </citation>
    <scope>NUCLEOTIDE SEQUENCE [LARGE SCALE GENOMIC DNA]</scope>
    <source>
        <strain evidence="11 12">707-05</strain>
    </source>
</reference>
<dbReference type="GO" id="GO:0015649">
    <property type="term" value="F:2-keto-3-deoxygluconate:proton symporter activity"/>
    <property type="evidence" value="ECO:0007669"/>
    <property type="project" value="InterPro"/>
</dbReference>
<dbReference type="Gene3D" id="3.40.630.30">
    <property type="match status" value="1"/>
</dbReference>
<evidence type="ECO:0000256" key="9">
    <source>
        <dbReference type="SAM" id="Phobius"/>
    </source>
</evidence>
<evidence type="ECO:0000256" key="4">
    <source>
        <dbReference type="ARBA" id="ARBA00022597"/>
    </source>
</evidence>
<feature type="transmembrane region" description="Helical" evidence="9">
    <location>
        <begin position="252"/>
        <end position="272"/>
    </location>
</feature>
<keyword evidence="3" id="KW-1003">Cell membrane</keyword>
<evidence type="ECO:0000313" key="11">
    <source>
        <dbReference type="EMBL" id="EHI70998.1"/>
    </source>
</evidence>
<keyword evidence="5 9" id="KW-0812">Transmembrane</keyword>
<evidence type="ECO:0000256" key="3">
    <source>
        <dbReference type="ARBA" id="ARBA00022475"/>
    </source>
</evidence>
<accession>G5JZC2</accession>
<feature type="transmembrane region" description="Helical" evidence="9">
    <location>
        <begin position="49"/>
        <end position="67"/>
    </location>
</feature>
<dbReference type="PROSITE" id="PS51186">
    <property type="entry name" value="GNAT"/>
    <property type="match status" value="1"/>
</dbReference>
<sequence length="463" mass="51363">MSLIRKLSHFKGSNFLIPMFFTSLVYTFFPKLLQLRVPFSGLFSQETTFFIIAVLLLVSGIQTDLATYPKVIKAIGPVLLLKIAISLVVSLLFKALFPASGLLGISAVTVTAVLMSLNPGMYLVLLGKDISEMEESAFSVINLLMLPAIPLVILSVGESHIPLLVPLLANILPFVLGIVIGYLYPSSRIMFRPLSILLIPFLAVTFGARINMLMALKASFSGLLLVLFYYLIAVLPLLVFDRYWNDNGGRMALSMSSIAAFSMSIPPFVSQYMPLSEKSISQSISQIAFAVILSSFITPYLYKKWIPSRTDNPLDEKVYQLTLDHQGPQFLLEAMAAIDWKAGAYLVKRLQEGELDPKDRIVVITDDSDQLKGFAALLSEDIVENPGFGPFLATVYVAPAFRGKGLSLELVDRILEVAKADGFSELYTLTQHEGLYEKSGFQFIRQTTDKFGRSMRLLKKRLL</sequence>
<proteinExistence type="inferred from homology"/>
<feature type="transmembrane region" description="Helical" evidence="9">
    <location>
        <begin position="12"/>
        <end position="29"/>
    </location>
</feature>
<keyword evidence="2" id="KW-0813">Transport</keyword>
<keyword evidence="8 9" id="KW-0472">Membrane</keyword>
<dbReference type="InterPro" id="IPR000182">
    <property type="entry name" value="GNAT_dom"/>
</dbReference>
<feature type="domain" description="N-acetyltransferase" evidence="10">
    <location>
        <begin position="316"/>
        <end position="463"/>
    </location>
</feature>
<feature type="transmembrane region" description="Helical" evidence="9">
    <location>
        <begin position="284"/>
        <end position="302"/>
    </location>
</feature>
<gene>
    <name evidence="11" type="ORF">STRIC_0632</name>
</gene>
<dbReference type="GO" id="GO:0016020">
    <property type="term" value="C:membrane"/>
    <property type="evidence" value="ECO:0007669"/>
    <property type="project" value="InterPro"/>
</dbReference>
<evidence type="ECO:0000256" key="5">
    <source>
        <dbReference type="ARBA" id="ARBA00022692"/>
    </source>
</evidence>
<comment type="caution">
    <text evidence="11">The sequence shown here is derived from an EMBL/GenBank/DDBJ whole genome shotgun (WGS) entry which is preliminary data.</text>
</comment>
<evidence type="ECO:0000256" key="1">
    <source>
        <dbReference type="ARBA" id="ARBA00006430"/>
    </source>
</evidence>
<evidence type="ECO:0000256" key="7">
    <source>
        <dbReference type="ARBA" id="ARBA00022989"/>
    </source>
</evidence>
<evidence type="ECO:0000256" key="8">
    <source>
        <dbReference type="ARBA" id="ARBA00023136"/>
    </source>
</evidence>
<dbReference type="SUPFAM" id="SSF55729">
    <property type="entry name" value="Acyl-CoA N-acyltransferases (Nat)"/>
    <property type="match status" value="1"/>
</dbReference>
<dbReference type="STRING" id="764299.STRIC_0632"/>
<dbReference type="Pfam" id="PF03812">
    <property type="entry name" value="KdgT"/>
    <property type="match status" value="1"/>
</dbReference>
<feature type="transmembrane region" description="Helical" evidence="9">
    <location>
        <begin position="196"/>
        <end position="214"/>
    </location>
</feature>
<dbReference type="RefSeq" id="WP_008087377.1">
    <property type="nucleotide sequence ID" value="NZ_AEUX02000001.1"/>
</dbReference>
<dbReference type="eggNOG" id="COG1247">
    <property type="taxonomic scope" value="Bacteria"/>
</dbReference>
<feature type="transmembrane region" description="Helical" evidence="9">
    <location>
        <begin position="103"/>
        <end position="125"/>
    </location>
</feature>
<evidence type="ECO:0000313" key="12">
    <source>
        <dbReference type="Proteomes" id="UP000003330"/>
    </source>
</evidence>
<feature type="transmembrane region" description="Helical" evidence="9">
    <location>
        <begin position="163"/>
        <end position="184"/>
    </location>
</feature>
<dbReference type="Proteomes" id="UP000003330">
    <property type="component" value="Unassembled WGS sequence"/>
</dbReference>
<protein>
    <submittedName>
        <fullName evidence="11">2-keto-3-deoxygluconate permease</fullName>
    </submittedName>
</protein>
<dbReference type="OrthoDB" id="9789053at2"/>
<feature type="transmembrane region" description="Helical" evidence="9">
    <location>
        <begin position="220"/>
        <end position="240"/>
    </location>
</feature>
<organism evidence="11 12">
    <name type="scientific">Streptococcus ictaluri 707-05</name>
    <dbReference type="NCBI Taxonomy" id="764299"/>
    <lineage>
        <taxon>Bacteria</taxon>
        <taxon>Bacillati</taxon>
        <taxon>Bacillota</taxon>
        <taxon>Bacilli</taxon>
        <taxon>Lactobacillales</taxon>
        <taxon>Streptococcaceae</taxon>
        <taxon>Streptococcus</taxon>
    </lineage>
</organism>
<dbReference type="AlphaFoldDB" id="G5JZC2"/>
<dbReference type="CDD" id="cd04301">
    <property type="entry name" value="NAT_SF"/>
    <property type="match status" value="1"/>
</dbReference>
<keyword evidence="7 9" id="KW-1133">Transmembrane helix</keyword>
<dbReference type="GO" id="GO:0016747">
    <property type="term" value="F:acyltransferase activity, transferring groups other than amino-acyl groups"/>
    <property type="evidence" value="ECO:0007669"/>
    <property type="project" value="InterPro"/>
</dbReference>